<dbReference type="Gene3D" id="3.40.1410.10">
    <property type="entry name" value="Chorismate lyase-like"/>
    <property type="match status" value="1"/>
</dbReference>
<feature type="domain" description="HTH gntR-type" evidence="5">
    <location>
        <begin position="11"/>
        <end position="79"/>
    </location>
</feature>
<dbReference type="SMART" id="SM00866">
    <property type="entry name" value="UTRA"/>
    <property type="match status" value="1"/>
</dbReference>
<gene>
    <name evidence="6" type="primary">hutC</name>
    <name evidence="6" type="ORF">MNKW57_01510</name>
</gene>
<sequence length="241" mass="26002">MSQLPASTTPQPRYAAIKAFICAQIENGDWPANHRVPSENQLAEQFGVSRMTARRALTELTEAGVLIRSQGLGTFVAEARPSGSLLEVRDIAEEISSRGHDYEGRVLLLEQAAASEQVALALGLSAGSPVFHSILVHCDNGVPLQWEERFTNPALAPDYLQQDFRSSTPSAYLHRVQPLTEADTSVEAINAEADIAAQLEISAGDACLLVQRRTSSGSGGVSLARLVHPGKRYRLGAQLKF</sequence>
<evidence type="ECO:0000313" key="6">
    <source>
        <dbReference type="EMBL" id="GMG85830.1"/>
    </source>
</evidence>
<accession>A0ABQ6LUT3</accession>
<dbReference type="RefSeq" id="WP_285762358.1">
    <property type="nucleotide sequence ID" value="NZ_BSYJ01000001.1"/>
</dbReference>
<evidence type="ECO:0000256" key="4">
    <source>
        <dbReference type="NCBIfam" id="TIGR02018"/>
    </source>
</evidence>
<dbReference type="PRINTS" id="PR00035">
    <property type="entry name" value="HTHGNTR"/>
</dbReference>
<evidence type="ECO:0000256" key="1">
    <source>
        <dbReference type="ARBA" id="ARBA00023015"/>
    </source>
</evidence>
<keyword evidence="3" id="KW-0804">Transcription</keyword>
<organism evidence="6 7">
    <name type="scientific">Biformimicrobium ophioploci</name>
    <dbReference type="NCBI Taxonomy" id="3036711"/>
    <lineage>
        <taxon>Bacteria</taxon>
        <taxon>Pseudomonadati</taxon>
        <taxon>Pseudomonadota</taxon>
        <taxon>Gammaproteobacteria</taxon>
        <taxon>Cellvibrionales</taxon>
        <taxon>Microbulbiferaceae</taxon>
        <taxon>Biformimicrobium</taxon>
    </lineage>
</organism>
<proteinExistence type="predicted"/>
<evidence type="ECO:0000256" key="2">
    <source>
        <dbReference type="ARBA" id="ARBA00023125"/>
    </source>
</evidence>
<dbReference type="EMBL" id="BSYJ01000001">
    <property type="protein sequence ID" value="GMG85830.1"/>
    <property type="molecule type" value="Genomic_DNA"/>
</dbReference>
<keyword evidence="7" id="KW-1185">Reference proteome</keyword>
<dbReference type="NCBIfam" id="TIGR02018">
    <property type="entry name" value="his_ut_repres"/>
    <property type="match status" value="1"/>
</dbReference>
<protein>
    <recommendedName>
        <fullName evidence="4">Histidine utilization repressor</fullName>
    </recommendedName>
</protein>
<dbReference type="Pfam" id="PF07702">
    <property type="entry name" value="UTRA"/>
    <property type="match status" value="1"/>
</dbReference>
<dbReference type="InterPro" id="IPR000524">
    <property type="entry name" value="Tscrpt_reg_HTH_GntR"/>
</dbReference>
<dbReference type="InterPro" id="IPR050679">
    <property type="entry name" value="Bact_HTH_transcr_reg"/>
</dbReference>
<evidence type="ECO:0000259" key="5">
    <source>
        <dbReference type="PROSITE" id="PS50949"/>
    </source>
</evidence>
<dbReference type="PANTHER" id="PTHR44846:SF16">
    <property type="entry name" value="TRANSCRIPTIONAL REGULATOR PHNF-RELATED"/>
    <property type="match status" value="1"/>
</dbReference>
<comment type="caution">
    <text evidence="6">The sequence shown here is derived from an EMBL/GenBank/DDBJ whole genome shotgun (WGS) entry which is preliminary data.</text>
</comment>
<dbReference type="Gene3D" id="1.10.10.10">
    <property type="entry name" value="Winged helix-like DNA-binding domain superfamily/Winged helix DNA-binding domain"/>
    <property type="match status" value="1"/>
</dbReference>
<dbReference type="CDD" id="cd07377">
    <property type="entry name" value="WHTH_GntR"/>
    <property type="match status" value="1"/>
</dbReference>
<dbReference type="SUPFAM" id="SSF64288">
    <property type="entry name" value="Chorismate lyase-like"/>
    <property type="match status" value="1"/>
</dbReference>
<dbReference type="PROSITE" id="PS50949">
    <property type="entry name" value="HTH_GNTR"/>
    <property type="match status" value="1"/>
</dbReference>
<dbReference type="InterPro" id="IPR011663">
    <property type="entry name" value="UTRA"/>
</dbReference>
<dbReference type="InterPro" id="IPR028978">
    <property type="entry name" value="Chorismate_lyase_/UTRA_dom_sf"/>
</dbReference>
<dbReference type="InterPro" id="IPR010248">
    <property type="entry name" value="His_ut_repres"/>
</dbReference>
<dbReference type="SUPFAM" id="SSF46785">
    <property type="entry name" value="Winged helix' DNA-binding domain"/>
    <property type="match status" value="1"/>
</dbReference>
<reference evidence="6 7" key="1">
    <citation type="submission" date="2023-04" db="EMBL/GenBank/DDBJ databases">
        <title>Marinobulbifer ophiurae gen. nov., sp. Nov., isolate from tissue of brittle star Ophioplocus japonicus.</title>
        <authorList>
            <person name="Kawano K."/>
            <person name="Sawayama S."/>
            <person name="Nakagawa S."/>
        </authorList>
    </citation>
    <scope>NUCLEOTIDE SEQUENCE [LARGE SCALE GENOMIC DNA]</scope>
    <source>
        <strain evidence="6 7">NKW57</strain>
    </source>
</reference>
<keyword evidence="1" id="KW-0805">Transcription regulation</keyword>
<keyword evidence="2" id="KW-0238">DNA-binding</keyword>
<dbReference type="Pfam" id="PF00392">
    <property type="entry name" value="GntR"/>
    <property type="match status" value="1"/>
</dbReference>
<dbReference type="Proteomes" id="UP001224392">
    <property type="component" value="Unassembled WGS sequence"/>
</dbReference>
<dbReference type="InterPro" id="IPR036390">
    <property type="entry name" value="WH_DNA-bd_sf"/>
</dbReference>
<dbReference type="PANTHER" id="PTHR44846">
    <property type="entry name" value="MANNOSYL-D-GLYCERATE TRANSPORT/METABOLISM SYSTEM REPRESSOR MNGR-RELATED"/>
    <property type="match status" value="1"/>
</dbReference>
<evidence type="ECO:0000256" key="3">
    <source>
        <dbReference type="ARBA" id="ARBA00023163"/>
    </source>
</evidence>
<dbReference type="InterPro" id="IPR036388">
    <property type="entry name" value="WH-like_DNA-bd_sf"/>
</dbReference>
<name>A0ABQ6LUT3_9GAMM</name>
<evidence type="ECO:0000313" key="7">
    <source>
        <dbReference type="Proteomes" id="UP001224392"/>
    </source>
</evidence>
<dbReference type="SMART" id="SM00345">
    <property type="entry name" value="HTH_GNTR"/>
    <property type="match status" value="1"/>
</dbReference>